<name>A0A0A7KRB3_9ABAC</name>
<dbReference type="Pfam" id="PF02498">
    <property type="entry name" value="Bro-N"/>
    <property type="match status" value="1"/>
</dbReference>
<evidence type="ECO:0000256" key="1">
    <source>
        <dbReference type="SAM" id="Coils"/>
    </source>
</evidence>
<dbReference type="PROSITE" id="PS51750">
    <property type="entry name" value="BRO_N"/>
    <property type="match status" value="1"/>
</dbReference>
<evidence type="ECO:0000313" key="4">
    <source>
        <dbReference type="Proteomes" id="UP000202327"/>
    </source>
</evidence>
<reference evidence="3 4" key="1">
    <citation type="journal article" date="2015" name="Virus Genes">
        <title>The genome sequence of Agrotis segetum nucleopolyhedrovirus B (AgseNPV-B) reveals a new baculovirus species within the Agrotis baculovirus complex.</title>
        <authorList>
            <person name="Wennmann J.T."/>
            <person name="Gueli Alletti G."/>
            <person name="Jehle J.A."/>
        </authorList>
    </citation>
    <scope>NUCLEOTIDE SEQUENCE [LARGE SCALE GENOMIC DNA]</scope>
    <source>
        <strain evidence="3">English</strain>
    </source>
</reference>
<dbReference type="EMBL" id="KM102981">
    <property type="protein sequence ID" value="AIZ48577.1"/>
    <property type="molecule type" value="Genomic_DNA"/>
</dbReference>
<dbReference type="InterPro" id="IPR022549">
    <property type="entry name" value="DUF3627"/>
</dbReference>
<dbReference type="GeneID" id="22619609"/>
<dbReference type="OrthoDB" id="7030at10239"/>
<accession>A0A0A7KRB3</accession>
<dbReference type="InterPro" id="IPR003497">
    <property type="entry name" value="BRO_N_domain"/>
</dbReference>
<feature type="coiled-coil region" evidence="1">
    <location>
        <begin position="157"/>
        <end position="188"/>
    </location>
</feature>
<organism evidence="3 4">
    <name type="scientific">Agrotis segetum nucleopolyhedrovirus B</name>
    <dbReference type="NCBI Taxonomy" id="1580580"/>
    <lineage>
        <taxon>Viruses</taxon>
        <taxon>Viruses incertae sedis</taxon>
        <taxon>Naldaviricetes</taxon>
        <taxon>Lefavirales</taxon>
        <taxon>Baculoviridae</taxon>
        <taxon>Alphabaculovirus</taxon>
        <taxon>Alphabaculovirus alteragsegetum</taxon>
    </lineage>
</organism>
<feature type="domain" description="Bro-N" evidence="2">
    <location>
        <begin position="39"/>
        <end position="152"/>
    </location>
</feature>
<dbReference type="Proteomes" id="UP000202327">
    <property type="component" value="Segment"/>
</dbReference>
<keyword evidence="4" id="KW-1185">Reference proteome</keyword>
<evidence type="ECO:0000259" key="2">
    <source>
        <dbReference type="PROSITE" id="PS51750"/>
    </source>
</evidence>
<dbReference type="Pfam" id="PF12299">
    <property type="entry name" value="DUF3627"/>
    <property type="match status" value="1"/>
</dbReference>
<dbReference type="RefSeq" id="YP_009112580.1">
    <property type="nucleotide sequence ID" value="NC_025960.1"/>
</dbReference>
<keyword evidence="1" id="KW-0175">Coiled coil</keyword>
<dbReference type="KEGG" id="vg:22619609"/>
<protein>
    <submittedName>
        <fullName evidence="3">38.7K protein</fullName>
    </submittedName>
</protein>
<evidence type="ECO:0000313" key="3">
    <source>
        <dbReference type="EMBL" id="AIZ48577.1"/>
    </source>
</evidence>
<proteinExistence type="predicted"/>
<sequence>MFEFLVNLFGGGDGGEEKGEDVDVVNKRSEPTSCGFSYMFKKKRIRFDDQFSFTIHYLFNDEIWLAANAFAAGVGFSNPADAVRQYVETKYKCPLNQLMFGENNNNDTQDSSVVCLNKHGVLQLLDHINFDNKAEFIAWLIENVYVELENKFLPSPIEDKLNKMLTAVDEIKQHNDELARTNENFKSQVIERFELFDRRISQLGDKIAKFENVDELYKRLREHHRTTTAPTHLRHPSFFSDGVVGDDNNDIIGETGVISNGDLSRYETVRFPRDTSKHPRLSVFVKPSESGTQLAFVASQQRRHGALKRKYNDMEMIYDSVHPNPQLAMQCINEELDMKNFDYRKQSRRTLHINCSVDTAKSLIHENL</sequence>